<keyword evidence="2" id="KW-0805">Transcription regulation</keyword>
<keyword evidence="3 5" id="KW-0238">DNA-binding</keyword>
<gene>
    <name evidence="7" type="ORF">GCM10012278_69190</name>
</gene>
<evidence type="ECO:0000256" key="4">
    <source>
        <dbReference type="ARBA" id="ARBA00023163"/>
    </source>
</evidence>
<keyword evidence="4" id="KW-0804">Transcription</keyword>
<evidence type="ECO:0000313" key="7">
    <source>
        <dbReference type="EMBL" id="GGP14246.1"/>
    </source>
</evidence>
<dbReference type="InterPro" id="IPR009057">
    <property type="entry name" value="Homeodomain-like_sf"/>
</dbReference>
<dbReference type="InterPro" id="IPR050109">
    <property type="entry name" value="HTH-type_TetR-like_transc_reg"/>
</dbReference>
<dbReference type="InterPro" id="IPR001647">
    <property type="entry name" value="HTH_TetR"/>
</dbReference>
<evidence type="ECO:0000256" key="2">
    <source>
        <dbReference type="ARBA" id="ARBA00023015"/>
    </source>
</evidence>
<organism evidence="7 8">
    <name type="scientific">Nonomuraea glycinis</name>
    <dbReference type="NCBI Taxonomy" id="2047744"/>
    <lineage>
        <taxon>Bacteria</taxon>
        <taxon>Bacillati</taxon>
        <taxon>Actinomycetota</taxon>
        <taxon>Actinomycetes</taxon>
        <taxon>Streptosporangiales</taxon>
        <taxon>Streptosporangiaceae</taxon>
        <taxon>Nonomuraea</taxon>
    </lineage>
</organism>
<reference evidence="7" key="2">
    <citation type="submission" date="2020-09" db="EMBL/GenBank/DDBJ databases">
        <authorList>
            <person name="Sun Q."/>
            <person name="Zhou Y."/>
        </authorList>
    </citation>
    <scope>NUCLEOTIDE SEQUENCE</scope>
    <source>
        <strain evidence="7">CGMCC 4.7430</strain>
    </source>
</reference>
<dbReference type="EMBL" id="BMNK01000016">
    <property type="protein sequence ID" value="GGP14246.1"/>
    <property type="molecule type" value="Genomic_DNA"/>
</dbReference>
<dbReference type="PANTHER" id="PTHR30055">
    <property type="entry name" value="HTH-TYPE TRANSCRIPTIONAL REGULATOR RUTR"/>
    <property type="match status" value="1"/>
</dbReference>
<keyword evidence="8" id="KW-1185">Reference proteome</keyword>
<dbReference type="SUPFAM" id="SSF46689">
    <property type="entry name" value="Homeodomain-like"/>
    <property type="match status" value="1"/>
</dbReference>
<dbReference type="PANTHER" id="PTHR30055:SF234">
    <property type="entry name" value="HTH-TYPE TRANSCRIPTIONAL REGULATOR BETI"/>
    <property type="match status" value="1"/>
</dbReference>
<sequence>MRGLRRREQLVDAAIALLCEGGWQAVTTRGVAERADTNAGLIHYHFGGLPGLHAAIVRRVGELVINPLVTELLDAPDEWAALAAVRRLLPETTGDERTARLSAELLAGATRDPALGEVLRDQLREARTQIAGRIRQLHPGWPPERAAAVATLVAALIDGLVLHHMLDHDLPVGEALAGVEDLLRKD</sequence>
<feature type="domain" description="HTH tetR-type" evidence="6">
    <location>
        <begin position="4"/>
        <end position="64"/>
    </location>
</feature>
<protein>
    <recommendedName>
        <fullName evidence="6">HTH tetR-type domain-containing protein</fullName>
    </recommendedName>
</protein>
<dbReference type="Pfam" id="PF00440">
    <property type="entry name" value="TetR_N"/>
    <property type="match status" value="1"/>
</dbReference>
<dbReference type="Proteomes" id="UP000660745">
    <property type="component" value="Unassembled WGS sequence"/>
</dbReference>
<reference evidence="7" key="1">
    <citation type="journal article" date="2014" name="Int. J. Syst. Evol. Microbiol.">
        <title>Complete genome sequence of Corynebacterium casei LMG S-19264T (=DSM 44701T), isolated from a smear-ripened cheese.</title>
        <authorList>
            <consortium name="US DOE Joint Genome Institute (JGI-PGF)"/>
            <person name="Walter F."/>
            <person name="Albersmeier A."/>
            <person name="Kalinowski J."/>
            <person name="Ruckert C."/>
        </authorList>
    </citation>
    <scope>NUCLEOTIDE SEQUENCE</scope>
    <source>
        <strain evidence="7">CGMCC 4.7430</strain>
    </source>
</reference>
<feature type="DNA-binding region" description="H-T-H motif" evidence="5">
    <location>
        <begin position="27"/>
        <end position="46"/>
    </location>
</feature>
<evidence type="ECO:0000256" key="5">
    <source>
        <dbReference type="PROSITE-ProRule" id="PRU00335"/>
    </source>
</evidence>
<evidence type="ECO:0000256" key="1">
    <source>
        <dbReference type="ARBA" id="ARBA00022491"/>
    </source>
</evidence>
<dbReference type="GO" id="GO:0003700">
    <property type="term" value="F:DNA-binding transcription factor activity"/>
    <property type="evidence" value="ECO:0007669"/>
    <property type="project" value="TreeGrafter"/>
</dbReference>
<dbReference type="InterPro" id="IPR039538">
    <property type="entry name" value="BetI_C"/>
</dbReference>
<proteinExistence type="predicted"/>
<dbReference type="PROSITE" id="PS50977">
    <property type="entry name" value="HTH_TETR_2"/>
    <property type="match status" value="1"/>
</dbReference>
<evidence type="ECO:0000259" key="6">
    <source>
        <dbReference type="PROSITE" id="PS50977"/>
    </source>
</evidence>
<accession>A0A918AC76</accession>
<dbReference type="SUPFAM" id="SSF48498">
    <property type="entry name" value="Tetracyclin repressor-like, C-terminal domain"/>
    <property type="match status" value="1"/>
</dbReference>
<dbReference type="Gene3D" id="1.10.357.10">
    <property type="entry name" value="Tetracycline Repressor, domain 2"/>
    <property type="match status" value="1"/>
</dbReference>
<keyword evidence="1" id="KW-0678">Repressor</keyword>
<evidence type="ECO:0000313" key="8">
    <source>
        <dbReference type="Proteomes" id="UP000660745"/>
    </source>
</evidence>
<dbReference type="AlphaFoldDB" id="A0A918AC76"/>
<dbReference type="Pfam" id="PF13977">
    <property type="entry name" value="TetR_C_6"/>
    <property type="match status" value="1"/>
</dbReference>
<evidence type="ECO:0000256" key="3">
    <source>
        <dbReference type="ARBA" id="ARBA00023125"/>
    </source>
</evidence>
<name>A0A918AC76_9ACTN</name>
<dbReference type="InterPro" id="IPR036271">
    <property type="entry name" value="Tet_transcr_reg_TetR-rel_C_sf"/>
</dbReference>
<dbReference type="GO" id="GO:0000976">
    <property type="term" value="F:transcription cis-regulatory region binding"/>
    <property type="evidence" value="ECO:0007669"/>
    <property type="project" value="TreeGrafter"/>
</dbReference>
<comment type="caution">
    <text evidence="7">The sequence shown here is derived from an EMBL/GenBank/DDBJ whole genome shotgun (WGS) entry which is preliminary data.</text>
</comment>